<dbReference type="EMBL" id="CAJNNW010007485">
    <property type="protein sequence ID" value="CAE8649304.1"/>
    <property type="molecule type" value="Genomic_DNA"/>
</dbReference>
<dbReference type="Proteomes" id="UP000626109">
    <property type="component" value="Unassembled WGS sequence"/>
</dbReference>
<dbReference type="InterPro" id="IPR013657">
    <property type="entry name" value="SCL35B1-4/HUT1"/>
</dbReference>
<evidence type="ECO:0000256" key="1">
    <source>
        <dbReference type="ARBA" id="ARBA00004141"/>
    </source>
</evidence>
<comment type="subcellular location">
    <subcellularLocation>
        <location evidence="1">Membrane</location>
        <topology evidence="1">Multi-pass membrane protein</topology>
    </subcellularLocation>
</comment>
<evidence type="ECO:0000256" key="5">
    <source>
        <dbReference type="ARBA" id="ARBA00023136"/>
    </source>
</evidence>
<name>A0A813IDU7_POLGL</name>
<feature type="transmembrane region" description="Helical" evidence="6">
    <location>
        <begin position="17"/>
        <end position="36"/>
    </location>
</feature>
<protein>
    <submittedName>
        <fullName evidence="7">Uncharacterized protein</fullName>
    </submittedName>
</protein>
<dbReference type="GO" id="GO:0016020">
    <property type="term" value="C:membrane"/>
    <property type="evidence" value="ECO:0007669"/>
    <property type="project" value="UniProtKB-SubCell"/>
</dbReference>
<reference evidence="7" key="1">
    <citation type="submission" date="2021-02" db="EMBL/GenBank/DDBJ databases">
        <authorList>
            <person name="Dougan E. K."/>
            <person name="Rhodes N."/>
            <person name="Thang M."/>
            <person name="Chan C."/>
        </authorList>
    </citation>
    <scope>NUCLEOTIDE SEQUENCE</scope>
</reference>
<evidence type="ECO:0000313" key="8">
    <source>
        <dbReference type="Proteomes" id="UP000626109"/>
    </source>
</evidence>
<evidence type="ECO:0000256" key="4">
    <source>
        <dbReference type="ARBA" id="ARBA00022989"/>
    </source>
</evidence>
<dbReference type="Pfam" id="PF08449">
    <property type="entry name" value="UAA"/>
    <property type="match status" value="1"/>
</dbReference>
<sequence length="139" mass="15159">VSLQFLMFGQRYSSQQLGAVMTVTGGIALAGLSMQSSGSAKGGVHLQSEGALTSDFLVGVLEILGCLVSLSLLTTVMKAALSRFGETVVEEQVFMQHLFSIPLLFPCQWSKVGPRFLDWYNRGNLWLVFYLCAQIFLAS</sequence>
<evidence type="ECO:0000256" key="2">
    <source>
        <dbReference type="ARBA" id="ARBA00022448"/>
    </source>
</evidence>
<keyword evidence="4 6" id="KW-1133">Transmembrane helix</keyword>
<evidence type="ECO:0000256" key="3">
    <source>
        <dbReference type="ARBA" id="ARBA00022692"/>
    </source>
</evidence>
<evidence type="ECO:0000313" key="7">
    <source>
        <dbReference type="EMBL" id="CAE8649304.1"/>
    </source>
</evidence>
<gene>
    <name evidence="7" type="ORF">PGLA2088_LOCUS7296</name>
</gene>
<dbReference type="AlphaFoldDB" id="A0A813IDU7"/>
<keyword evidence="3 6" id="KW-0812">Transmembrane</keyword>
<feature type="non-terminal residue" evidence="7">
    <location>
        <position position="139"/>
    </location>
</feature>
<comment type="caution">
    <text evidence="7">The sequence shown here is derived from an EMBL/GenBank/DDBJ whole genome shotgun (WGS) entry which is preliminary data.</text>
</comment>
<keyword evidence="5 6" id="KW-0472">Membrane</keyword>
<evidence type="ECO:0000256" key="6">
    <source>
        <dbReference type="SAM" id="Phobius"/>
    </source>
</evidence>
<feature type="transmembrane region" description="Helical" evidence="6">
    <location>
        <begin position="56"/>
        <end position="76"/>
    </location>
</feature>
<dbReference type="GO" id="GO:0055085">
    <property type="term" value="P:transmembrane transport"/>
    <property type="evidence" value="ECO:0007669"/>
    <property type="project" value="InterPro"/>
</dbReference>
<proteinExistence type="predicted"/>
<accession>A0A813IDU7</accession>
<feature type="non-terminal residue" evidence="7">
    <location>
        <position position="1"/>
    </location>
</feature>
<keyword evidence="2" id="KW-0813">Transport</keyword>
<organism evidence="7 8">
    <name type="scientific">Polarella glacialis</name>
    <name type="common">Dinoflagellate</name>
    <dbReference type="NCBI Taxonomy" id="89957"/>
    <lineage>
        <taxon>Eukaryota</taxon>
        <taxon>Sar</taxon>
        <taxon>Alveolata</taxon>
        <taxon>Dinophyceae</taxon>
        <taxon>Suessiales</taxon>
        <taxon>Suessiaceae</taxon>
        <taxon>Polarella</taxon>
    </lineage>
</organism>